<dbReference type="GO" id="GO:0004553">
    <property type="term" value="F:hydrolase activity, hydrolyzing O-glycosyl compounds"/>
    <property type="evidence" value="ECO:0007669"/>
    <property type="project" value="InterPro"/>
</dbReference>
<evidence type="ECO:0000256" key="5">
    <source>
        <dbReference type="SAM" id="MobiDB-lite"/>
    </source>
</evidence>
<dbReference type="Pfam" id="PF21365">
    <property type="entry name" value="Glyco_hydro_31_3rd"/>
    <property type="match status" value="1"/>
</dbReference>
<keyword evidence="9" id="KW-1185">Reference proteome</keyword>
<dbReference type="InterPro" id="IPR017853">
    <property type="entry name" value="GH"/>
</dbReference>
<accession>A0A3M2LZI4</accession>
<dbReference type="Gene3D" id="2.60.40.1760">
    <property type="entry name" value="glycosyl hydrolase (family 31)"/>
    <property type="match status" value="1"/>
</dbReference>
<dbReference type="GO" id="GO:0005975">
    <property type="term" value="P:carbohydrate metabolic process"/>
    <property type="evidence" value="ECO:0007669"/>
    <property type="project" value="InterPro"/>
</dbReference>
<feature type="domain" description="Glycosyl hydrolase family 31 C-terminal" evidence="7">
    <location>
        <begin position="639"/>
        <end position="722"/>
    </location>
</feature>
<dbReference type="InterPro" id="IPR000322">
    <property type="entry name" value="Glyco_hydro_31_TIM"/>
</dbReference>
<evidence type="ECO:0000313" key="9">
    <source>
        <dbReference type="Proteomes" id="UP000282674"/>
    </source>
</evidence>
<dbReference type="Proteomes" id="UP000282674">
    <property type="component" value="Unassembled WGS sequence"/>
</dbReference>
<evidence type="ECO:0000256" key="2">
    <source>
        <dbReference type="ARBA" id="ARBA00022801"/>
    </source>
</evidence>
<dbReference type="Pfam" id="PF01055">
    <property type="entry name" value="Glyco_hydro_31_2nd"/>
    <property type="match status" value="1"/>
</dbReference>
<evidence type="ECO:0000259" key="6">
    <source>
        <dbReference type="Pfam" id="PF01055"/>
    </source>
</evidence>
<evidence type="ECO:0000256" key="1">
    <source>
        <dbReference type="ARBA" id="ARBA00007806"/>
    </source>
</evidence>
<gene>
    <name evidence="8" type="ORF">EBO15_19120</name>
</gene>
<comment type="similarity">
    <text evidence="1 4">Belongs to the glycosyl hydrolase 31 family.</text>
</comment>
<keyword evidence="2 4" id="KW-0378">Hydrolase</keyword>
<dbReference type="InterPro" id="IPR050985">
    <property type="entry name" value="Alpha-glycosidase_related"/>
</dbReference>
<feature type="region of interest" description="Disordered" evidence="5">
    <location>
        <begin position="56"/>
        <end position="79"/>
    </location>
</feature>
<evidence type="ECO:0000256" key="3">
    <source>
        <dbReference type="ARBA" id="ARBA00023295"/>
    </source>
</evidence>
<dbReference type="InterPro" id="IPR048395">
    <property type="entry name" value="Glyco_hydro_31_C"/>
</dbReference>
<dbReference type="Gene3D" id="2.60.40.1180">
    <property type="entry name" value="Golgi alpha-mannosidase II"/>
    <property type="match status" value="1"/>
</dbReference>
<dbReference type="SUPFAM" id="SSF51011">
    <property type="entry name" value="Glycosyl hydrolase domain"/>
    <property type="match status" value="1"/>
</dbReference>
<dbReference type="PANTHER" id="PTHR43053:SF4">
    <property type="entry name" value="MYOGENESIS-REGULATING GLYCOSIDASE"/>
    <property type="match status" value="1"/>
</dbReference>
<evidence type="ECO:0000256" key="4">
    <source>
        <dbReference type="RuleBase" id="RU361185"/>
    </source>
</evidence>
<dbReference type="OrthoDB" id="176168at2"/>
<dbReference type="CDD" id="cd06592">
    <property type="entry name" value="GH31_NET37"/>
    <property type="match status" value="1"/>
</dbReference>
<evidence type="ECO:0000259" key="7">
    <source>
        <dbReference type="Pfam" id="PF21365"/>
    </source>
</evidence>
<sequence>MRIYARDACETLTIEHSCEVSVSRDSRRARPVSRRRTSTAVVTAALLAVPLTAATTPSAQAAPAPAPARSGEPAPAPAAATAVTVHQNDRTVTVATRGYEIDIARGPFAITTRRAGRTVLATAASGAFDLTRADGTHLTPTAVRTATWADGALDLAVATSDPAATLTVKITPESDRYRVLTGVTGATATASALRLDMASGGHWYGHGEAKTDAEGEPDTRQPWPLDAATGKEQVDDTTFGPASYLMTEPFWFTATSAGLYVRTNDLMHVSLGRVHAGVADFEVTGTANLDATVFVERTPRAVYLDYVGIAGKPQSIGAAPAQFEKPLWNSWAQFYSTVDQQGFLDYARSLHDAGVLGHTMQLDDGWMTHYGDYTWNSKFPDPKGMSDQIHAMGYDFGVWITQWINLDADNYQVAKDKGYLLKSKDDPSLPCTVTWWNGKAGLIDLGNPDAYRWYEDQLRRLQADYGVDGFKFDTRFFDERCAASNGLDAAAYRRLGAELARQFDLQGAGIRVHWTGAQKYGFVTRTVDKGTDWASLNAAVKQNLAVSVIGYPFVATDMVGGSDSMPPPSNEVLVRWAQAAAVMPIEYASTSPLKVYDFVNRTWVTYPPEVGRAYAAATRLHAALAPYIRDQAARAVRTGEPIMKPLFFRHPDDPKAYTVADEWLLGDSLLAAPVLASGTSRDVHLPPGAWYDVVRHRAVNGGDLRGYRADLGTVPLFVRLGAPDTPRLLKVLR</sequence>
<reference evidence="8 9" key="1">
    <citation type="submission" date="2018-10" db="EMBL/GenBank/DDBJ databases">
        <title>Isolation from soil.</title>
        <authorList>
            <person name="Hu J."/>
        </authorList>
    </citation>
    <scope>NUCLEOTIDE SEQUENCE [LARGE SCALE GENOMIC DNA]</scope>
    <source>
        <strain evidence="8 9">NEAU-Ht49</strain>
    </source>
</reference>
<evidence type="ECO:0000313" key="8">
    <source>
        <dbReference type="EMBL" id="RMI42552.1"/>
    </source>
</evidence>
<dbReference type="Gene3D" id="3.20.20.80">
    <property type="entry name" value="Glycosidases"/>
    <property type="match status" value="1"/>
</dbReference>
<name>A0A3M2LZI4_9ACTN</name>
<dbReference type="SUPFAM" id="SSF51445">
    <property type="entry name" value="(Trans)glycosidases"/>
    <property type="match status" value="1"/>
</dbReference>
<protein>
    <submittedName>
        <fullName evidence="8">Glycosyl hydrolase family 31</fullName>
    </submittedName>
</protein>
<organism evidence="8 9">
    <name type="scientific">Actinomadura harenae</name>
    <dbReference type="NCBI Taxonomy" id="2483351"/>
    <lineage>
        <taxon>Bacteria</taxon>
        <taxon>Bacillati</taxon>
        <taxon>Actinomycetota</taxon>
        <taxon>Actinomycetes</taxon>
        <taxon>Streptosporangiales</taxon>
        <taxon>Thermomonosporaceae</taxon>
        <taxon>Actinomadura</taxon>
    </lineage>
</organism>
<dbReference type="PANTHER" id="PTHR43053">
    <property type="entry name" value="GLYCOSIDASE FAMILY 31"/>
    <property type="match status" value="1"/>
</dbReference>
<feature type="domain" description="Glycoside hydrolase family 31 TIM barrel" evidence="6">
    <location>
        <begin position="335"/>
        <end position="628"/>
    </location>
</feature>
<dbReference type="AlphaFoldDB" id="A0A3M2LZI4"/>
<dbReference type="InterPro" id="IPR013780">
    <property type="entry name" value="Glyco_hydro_b"/>
</dbReference>
<proteinExistence type="inferred from homology"/>
<dbReference type="EMBL" id="RFFG01000032">
    <property type="protein sequence ID" value="RMI42552.1"/>
    <property type="molecule type" value="Genomic_DNA"/>
</dbReference>
<comment type="caution">
    <text evidence="8">The sequence shown here is derived from an EMBL/GenBank/DDBJ whole genome shotgun (WGS) entry which is preliminary data.</text>
</comment>
<keyword evidence="3 4" id="KW-0326">Glycosidase</keyword>